<dbReference type="GO" id="GO:0005524">
    <property type="term" value="F:ATP binding"/>
    <property type="evidence" value="ECO:0007669"/>
    <property type="project" value="InterPro"/>
</dbReference>
<dbReference type="InterPro" id="IPR027417">
    <property type="entry name" value="P-loop_NTPase"/>
</dbReference>
<dbReference type="Pfam" id="PF13304">
    <property type="entry name" value="AAA_21"/>
    <property type="match status" value="1"/>
</dbReference>
<feature type="domain" description="ATPase AAA-type core" evidence="1">
    <location>
        <begin position="47"/>
        <end position="373"/>
    </location>
</feature>
<evidence type="ECO:0000313" key="2">
    <source>
        <dbReference type="EMBL" id="SFS55517.1"/>
    </source>
</evidence>
<dbReference type="AlphaFoldDB" id="A0A1I6QSK6"/>
<gene>
    <name evidence="2" type="ORF">SAMN05660874_01818</name>
</gene>
<dbReference type="InterPro" id="IPR003959">
    <property type="entry name" value="ATPase_AAA_core"/>
</dbReference>
<dbReference type="EMBL" id="FOZX01000002">
    <property type="protein sequence ID" value="SFS55517.1"/>
    <property type="molecule type" value="Genomic_DNA"/>
</dbReference>
<keyword evidence="3" id="KW-1185">Reference proteome</keyword>
<proteinExistence type="predicted"/>
<dbReference type="Gene3D" id="3.40.50.300">
    <property type="entry name" value="P-loop containing nucleotide triphosphate hydrolases"/>
    <property type="match status" value="1"/>
</dbReference>
<protein>
    <recommendedName>
        <fullName evidence="1">ATPase AAA-type core domain-containing protein</fullName>
    </recommendedName>
</protein>
<dbReference type="PANTHER" id="PTHR40396:SF1">
    <property type="entry name" value="ATPASE AAA-TYPE CORE DOMAIN-CONTAINING PROTEIN"/>
    <property type="match status" value="1"/>
</dbReference>
<organism evidence="2 3">
    <name type="scientific">Saccharopolyspora flava</name>
    <dbReference type="NCBI Taxonomy" id="95161"/>
    <lineage>
        <taxon>Bacteria</taxon>
        <taxon>Bacillati</taxon>
        <taxon>Actinomycetota</taxon>
        <taxon>Actinomycetes</taxon>
        <taxon>Pseudonocardiales</taxon>
        <taxon>Pseudonocardiaceae</taxon>
        <taxon>Saccharopolyspora</taxon>
    </lineage>
</organism>
<evidence type="ECO:0000313" key="3">
    <source>
        <dbReference type="Proteomes" id="UP000198852"/>
    </source>
</evidence>
<dbReference type="Proteomes" id="UP000198852">
    <property type="component" value="Unassembled WGS sequence"/>
</dbReference>
<evidence type="ECO:0000259" key="1">
    <source>
        <dbReference type="Pfam" id="PF13304"/>
    </source>
</evidence>
<dbReference type="GO" id="GO:0016887">
    <property type="term" value="F:ATP hydrolysis activity"/>
    <property type="evidence" value="ECO:0007669"/>
    <property type="project" value="InterPro"/>
</dbReference>
<name>A0A1I6QSK6_9PSEU</name>
<reference evidence="3" key="1">
    <citation type="submission" date="2016-10" db="EMBL/GenBank/DDBJ databases">
        <authorList>
            <person name="Varghese N."/>
            <person name="Submissions S."/>
        </authorList>
    </citation>
    <scope>NUCLEOTIDE SEQUENCE [LARGE SCALE GENOMIC DNA]</scope>
    <source>
        <strain evidence="3">DSM 44771</strain>
    </source>
</reference>
<accession>A0A1I6QSK6</accession>
<dbReference type="SUPFAM" id="SSF52540">
    <property type="entry name" value="P-loop containing nucleoside triphosphate hydrolases"/>
    <property type="match status" value="1"/>
</dbReference>
<sequence length="442" mass="48756">MGCAVLLRFRVENHRSLRDAAELSLVSSQARGAVPSDGDWRRATTRVAGIYGANASGKSTVLHAMDFMIAAVSFSATRWGDHDSFRYHPFSLDSRGGTKPSSYELDFVAEGVRYTYGFESNASGIRSEWLYSYPERRRRVLFERSQGERPEIEFGRHLPGENVTISKLVKPTSLFLSVAANNNHPTLTSLQQHLARHVGYARFTEADKQGRIRMVARLIEDRVLLRQTEALLRFADLGISGVELKANDASGPHRELVKKIADALKQSDAVPEDSVDVLFGDLQKKISFTHVSESSGESFSLPLTAQSSGTIAWLSICVPALMALRNGDVFVIDELDSSLHPRLSAALISMFKDPVINPTGAQLIFTSHDTSLLGRMLGENTLGADEVWFTEKDASGGTELYALREFTVRASDNVERRYLQGRYGAVPMIELDDLRAALAGGE</sequence>
<dbReference type="STRING" id="95161.SAMN05660874_01818"/>
<dbReference type="PANTHER" id="PTHR40396">
    <property type="entry name" value="ATPASE-LIKE PROTEIN"/>
    <property type="match status" value="1"/>
</dbReference>